<dbReference type="EMBL" id="RFLV01000001">
    <property type="protein sequence ID" value="TIH10447.1"/>
    <property type="molecule type" value="Genomic_DNA"/>
</dbReference>
<proteinExistence type="predicted"/>
<dbReference type="Pfam" id="PF06980">
    <property type="entry name" value="DUF1302"/>
    <property type="match status" value="1"/>
</dbReference>
<keyword evidence="2" id="KW-1185">Reference proteome</keyword>
<gene>
    <name evidence="1" type="ORF">D8779_07140</name>
</gene>
<protein>
    <submittedName>
        <fullName evidence="1">DUF1302 domain-containing protein</fullName>
    </submittedName>
</protein>
<dbReference type="AlphaFoldDB" id="A0A4T2A1H2"/>
<organism evidence="1 2">
    <name type="scientific">Pseudomonas leptonychotis</name>
    <dbReference type="NCBI Taxonomy" id="2448482"/>
    <lineage>
        <taxon>Bacteria</taxon>
        <taxon>Pseudomonadati</taxon>
        <taxon>Pseudomonadota</taxon>
        <taxon>Gammaproteobacteria</taxon>
        <taxon>Pseudomonadales</taxon>
        <taxon>Pseudomonadaceae</taxon>
        <taxon>Pseudomonas</taxon>
    </lineage>
</organism>
<reference evidence="1 2" key="1">
    <citation type="submission" date="2018-10" db="EMBL/GenBank/DDBJ databases">
        <title>Pseudomonas leptonychotis sp. nov., isolated from Weddell seals in Antarctica.</title>
        <authorList>
            <person name="Novakova D."/>
            <person name="Svec P."/>
            <person name="Kralova S."/>
            <person name="Kristofova L."/>
            <person name="Zeman M."/>
            <person name="Pantucek R."/>
            <person name="Maslanova I."/>
            <person name="Sedlacek I."/>
        </authorList>
    </citation>
    <scope>NUCLEOTIDE SEQUENCE [LARGE SCALE GENOMIC DNA]</scope>
    <source>
        <strain evidence="1 2">CCM 8849</strain>
    </source>
</reference>
<dbReference type="Proteomes" id="UP000307541">
    <property type="component" value="Unassembled WGS sequence"/>
</dbReference>
<accession>A0A4T2A1H2</accession>
<name>A0A4T2A1H2_9PSED</name>
<sequence length="611" mass="66621">MFCELAKTRRWYYFIGTDVPVPIKTIQQEIVVATQRSAWTAGCLALLAASQADAFQTRSGDWALSLDTTLSYGVNYRMESQDRRLIARANGGRGDNSGLINSDDGNLNYKKGELFSEVTKVVTEMDLNFQDNYGIFLRARGFYDFELKDDDRRHREISNKGLDDAGSSVDLLDAFVYGSWTVADRALNVRLGRQVINWGEGLFYQNGIGATNPVDLNALRAPGSELKEAYMPTLMGYASFELSDGLSIEGYWQPGSAWDETKIDPCGTYFSTLDVLGGGCNYLMLPPLQEPLLGGQAFDSPEQAQAFADSLGPGFANDLLRGYLPTTYISRGKDVEADDAAQFGVAMRWMVPELNDSELGFYYMRYNMNVPMLGLTVGQPVVLPVVGALPSGTSSSYYAEYLEKRHLYGLSFNTSIGGDSFLNGLSVAGELSYRPNAPIALGLGEYLPTALLGNLAGLPVGTRLDGFEEKAMWQASLVGIYSFNNLLGANAATLMTEVVGSRVQGLESDVDYYGATSSAWGAQSSLSLTYSNVFNVVNLVPSLSYQYGINGVAPQLTNGLLEERKSYSLGLDAIYQESLAVGVKYVGYSGGGLANKLSDRDYLGFNIKYSF</sequence>
<evidence type="ECO:0000313" key="2">
    <source>
        <dbReference type="Proteomes" id="UP000307541"/>
    </source>
</evidence>
<dbReference type="InterPro" id="IPR010727">
    <property type="entry name" value="DUF1302"/>
</dbReference>
<evidence type="ECO:0000313" key="1">
    <source>
        <dbReference type="EMBL" id="TIH10447.1"/>
    </source>
</evidence>
<dbReference type="OrthoDB" id="7000272at2"/>
<comment type="caution">
    <text evidence="1">The sequence shown here is derived from an EMBL/GenBank/DDBJ whole genome shotgun (WGS) entry which is preliminary data.</text>
</comment>